<evidence type="ECO:0000256" key="4">
    <source>
        <dbReference type="ARBA" id="ARBA00022801"/>
    </source>
</evidence>
<keyword evidence="11" id="KW-1185">Reference proteome</keyword>
<evidence type="ECO:0000256" key="6">
    <source>
        <dbReference type="ARBA" id="ARBA00023157"/>
    </source>
</evidence>
<dbReference type="InterPro" id="IPR009003">
    <property type="entry name" value="Peptidase_S1_PA"/>
</dbReference>
<dbReference type="AlphaFoldDB" id="A0A3B0JLY4"/>
<evidence type="ECO:0000256" key="1">
    <source>
        <dbReference type="ARBA" id="ARBA00004239"/>
    </source>
</evidence>
<dbReference type="InterPro" id="IPR001254">
    <property type="entry name" value="Trypsin_dom"/>
</dbReference>
<dbReference type="Proteomes" id="UP000268350">
    <property type="component" value="Unassembled WGS sequence"/>
</dbReference>
<feature type="domain" description="Peptidase S1" evidence="9">
    <location>
        <begin position="128"/>
        <end position="361"/>
    </location>
</feature>
<evidence type="ECO:0000313" key="11">
    <source>
        <dbReference type="Proteomes" id="UP000268350"/>
    </source>
</evidence>
<protein>
    <recommendedName>
        <fullName evidence="8">trypsin</fullName>
        <ecNumber evidence="8">3.4.21.4</ecNumber>
    </recommendedName>
</protein>
<evidence type="ECO:0000256" key="5">
    <source>
        <dbReference type="ARBA" id="ARBA00022825"/>
    </source>
</evidence>
<dbReference type="GO" id="GO:0004252">
    <property type="term" value="F:serine-type endopeptidase activity"/>
    <property type="evidence" value="ECO:0007669"/>
    <property type="project" value="UniProtKB-EC"/>
</dbReference>
<dbReference type="PROSITE" id="PS50240">
    <property type="entry name" value="TRYPSIN_DOM"/>
    <property type="match status" value="1"/>
</dbReference>
<accession>A0A3B0JLY4</accession>
<dbReference type="Pfam" id="PF00089">
    <property type="entry name" value="Trypsin"/>
    <property type="match status" value="1"/>
</dbReference>
<evidence type="ECO:0000256" key="2">
    <source>
        <dbReference type="ARBA" id="ARBA00022670"/>
    </source>
</evidence>
<dbReference type="Gene3D" id="2.40.10.10">
    <property type="entry name" value="Trypsin-like serine proteases"/>
    <property type="match status" value="1"/>
</dbReference>
<dbReference type="EC" id="3.4.21.4" evidence="8"/>
<dbReference type="PANTHER" id="PTHR24276">
    <property type="entry name" value="POLYSERASE-RELATED"/>
    <property type="match status" value="1"/>
</dbReference>
<dbReference type="PANTHER" id="PTHR24276:SF91">
    <property type="entry name" value="AT26814P-RELATED"/>
    <property type="match status" value="1"/>
</dbReference>
<keyword evidence="5" id="KW-0720">Serine protease</keyword>
<dbReference type="SMART" id="SM00020">
    <property type="entry name" value="Tryp_SPc"/>
    <property type="match status" value="1"/>
</dbReference>
<dbReference type="InterPro" id="IPR050430">
    <property type="entry name" value="Peptidase_S1"/>
</dbReference>
<dbReference type="STRING" id="7266.A0A3B0JLY4"/>
<reference evidence="11" key="1">
    <citation type="submission" date="2018-01" db="EMBL/GenBank/DDBJ databases">
        <authorList>
            <person name="Alioto T."/>
            <person name="Alioto T."/>
        </authorList>
    </citation>
    <scope>NUCLEOTIDE SEQUENCE [LARGE SCALE GENOMIC DNA]</scope>
</reference>
<keyword evidence="4" id="KW-0378">Hydrolase</keyword>
<comment type="subcellular location">
    <subcellularLocation>
        <location evidence="1">Secreted</location>
        <location evidence="1">Extracellular space</location>
    </subcellularLocation>
</comment>
<keyword evidence="3" id="KW-0732">Signal</keyword>
<evidence type="ECO:0000259" key="9">
    <source>
        <dbReference type="PROSITE" id="PS50240"/>
    </source>
</evidence>
<evidence type="ECO:0000256" key="8">
    <source>
        <dbReference type="ARBA" id="ARBA00038868"/>
    </source>
</evidence>
<proteinExistence type="predicted"/>
<dbReference type="GO" id="GO:0005576">
    <property type="term" value="C:extracellular region"/>
    <property type="evidence" value="ECO:0007669"/>
    <property type="project" value="UniProtKB-SubCell"/>
</dbReference>
<sequence>MDPNINQKPNPPLVCFCFSSTLDPRPINMHVQTALTFQLTKIRLLQLQFCHKNFPAVAQPKRPEPVPAMQPKYRNFLHLQLLLLLLPFALTAKPKAIAANPDLHVKPAVRTVNTDGYRLTEGGHVGRWLLHILIGNRFACGASYYSPLYVLTSASCLHRHRKRLDTARVELVGPDLDGSSNYALIESVHVPNGYRYPDNYMDIAVVKLRRSLQEDEQHFVTLCQQPLRSYEKLTVVACGLDPTDSTDRTSTEDVALMEKRDCEPQYEKHRLRISETIACAREFNRGRYRMYEFGCPVTAAGDQLCGIVAWGPQIGGAHPGLFTDIYQVKGFIIRVVSGMQNDSRRLGRRTRSRRPKMERSW</sequence>
<evidence type="ECO:0000256" key="3">
    <source>
        <dbReference type="ARBA" id="ARBA00022729"/>
    </source>
</evidence>
<name>A0A3B0JLY4_DROGU</name>
<evidence type="ECO:0000313" key="10">
    <source>
        <dbReference type="EMBL" id="SPP83277.1"/>
    </source>
</evidence>
<gene>
    <name evidence="10" type="ORF">DGUA_6G018114</name>
</gene>
<keyword evidence="6" id="KW-1015">Disulfide bond</keyword>
<evidence type="ECO:0000256" key="7">
    <source>
        <dbReference type="ARBA" id="ARBA00036320"/>
    </source>
</evidence>
<comment type="catalytic activity">
    <reaction evidence="7">
        <text>Preferential cleavage: Arg-|-Xaa, Lys-|-Xaa.</text>
        <dbReference type="EC" id="3.4.21.4"/>
    </reaction>
</comment>
<keyword evidence="2" id="KW-0645">Protease</keyword>
<dbReference type="InterPro" id="IPR043504">
    <property type="entry name" value="Peptidase_S1_PA_chymotrypsin"/>
</dbReference>
<dbReference type="SUPFAM" id="SSF50494">
    <property type="entry name" value="Trypsin-like serine proteases"/>
    <property type="match status" value="1"/>
</dbReference>
<organism evidence="10 11">
    <name type="scientific">Drosophila guanche</name>
    <name type="common">Fruit fly</name>
    <dbReference type="NCBI Taxonomy" id="7266"/>
    <lineage>
        <taxon>Eukaryota</taxon>
        <taxon>Metazoa</taxon>
        <taxon>Ecdysozoa</taxon>
        <taxon>Arthropoda</taxon>
        <taxon>Hexapoda</taxon>
        <taxon>Insecta</taxon>
        <taxon>Pterygota</taxon>
        <taxon>Neoptera</taxon>
        <taxon>Endopterygota</taxon>
        <taxon>Diptera</taxon>
        <taxon>Brachycera</taxon>
        <taxon>Muscomorpha</taxon>
        <taxon>Ephydroidea</taxon>
        <taxon>Drosophilidae</taxon>
        <taxon>Drosophila</taxon>
        <taxon>Sophophora</taxon>
    </lineage>
</organism>
<dbReference type="GO" id="GO:0006508">
    <property type="term" value="P:proteolysis"/>
    <property type="evidence" value="ECO:0007669"/>
    <property type="project" value="UniProtKB-KW"/>
</dbReference>
<dbReference type="OrthoDB" id="7864066at2759"/>
<dbReference type="EMBL" id="OUUW01000007">
    <property type="protein sequence ID" value="SPP83277.1"/>
    <property type="molecule type" value="Genomic_DNA"/>
</dbReference>